<evidence type="ECO:0008006" key="3">
    <source>
        <dbReference type="Google" id="ProtNLM"/>
    </source>
</evidence>
<sequence length="138" mass="15281">MVTYSQDLLGDTKLQKFVTDFYAASDVAPPGSGRDPYLKFFVEPATVVMATNVNKGVEGITAMRQAMWKTVTHRLHVPLNVASINATEKLVNGTVEYTLVGGKNVKVEWAAYIKLAESDELKMEFYQVYLDPTAASKQ</sequence>
<protein>
    <recommendedName>
        <fullName evidence="3">SnoaL-like domain-containing protein</fullName>
    </recommendedName>
</protein>
<dbReference type="STRING" id="322104.A3GGH8"/>
<reference evidence="1 2" key="1">
    <citation type="journal article" date="2007" name="Nat. Biotechnol.">
        <title>Genome sequence of the lignocellulose-bioconverting and xylose-fermenting yeast Pichia stipitis.</title>
        <authorList>
            <person name="Jeffries T.W."/>
            <person name="Grigoriev I.V."/>
            <person name="Grimwood J."/>
            <person name="Laplaza J.M."/>
            <person name="Aerts A."/>
            <person name="Salamov A."/>
            <person name="Schmutz J."/>
            <person name="Lindquist E."/>
            <person name="Dehal P."/>
            <person name="Shapiro H."/>
            <person name="Jin Y.S."/>
            <person name="Passoth V."/>
            <person name="Richardson P.M."/>
        </authorList>
    </citation>
    <scope>NUCLEOTIDE SEQUENCE [LARGE SCALE GENOMIC DNA]</scope>
    <source>
        <strain evidence="2">ATCC 58785 / CBS 6054 / NBRC 10063 / NRRL Y-11545</strain>
    </source>
</reference>
<dbReference type="OMA" id="KMRFYQV"/>
<dbReference type="Proteomes" id="UP000002258">
    <property type="component" value="Chromosome 1"/>
</dbReference>
<comment type="caution">
    <text evidence="1">The sequence shown here is derived from an EMBL/GenBank/DDBJ whole genome shotgun (WGS) entry which is preliminary data.</text>
</comment>
<dbReference type="RefSeq" id="XP_001387957.1">
    <property type="nucleotide sequence ID" value="XM_001387920.1"/>
</dbReference>
<evidence type="ECO:0000313" key="1">
    <source>
        <dbReference type="EMBL" id="EAZ63934.1"/>
    </source>
</evidence>
<dbReference type="EMBL" id="AAVQ01000001">
    <property type="protein sequence ID" value="EAZ63934.1"/>
    <property type="molecule type" value="Genomic_DNA"/>
</dbReference>
<dbReference type="KEGG" id="pic:PICST_74821"/>
<dbReference type="InParanoid" id="A3GGH8"/>
<keyword evidence="2" id="KW-1185">Reference proteome</keyword>
<dbReference type="SUPFAM" id="SSF54427">
    <property type="entry name" value="NTF2-like"/>
    <property type="match status" value="1"/>
</dbReference>
<dbReference type="HOGENOM" id="CLU_107714_2_0_1"/>
<dbReference type="OrthoDB" id="3468019at2759"/>
<name>A3GGH8_PICST</name>
<dbReference type="PANTHER" id="PTHR39401">
    <property type="entry name" value="SNOAL-LIKE DOMAIN-CONTAINING PROTEIN"/>
    <property type="match status" value="1"/>
</dbReference>
<dbReference type="GeneID" id="4851377"/>
<accession>A3GGH8</accession>
<proteinExistence type="predicted"/>
<dbReference type="PANTHER" id="PTHR39401:SF1">
    <property type="entry name" value="SNOAL-LIKE DOMAIN-CONTAINING PROTEIN"/>
    <property type="match status" value="1"/>
</dbReference>
<organism evidence="1 2">
    <name type="scientific">Scheffersomyces stipitis (strain ATCC 58785 / CBS 6054 / NBRC 10063 / NRRL Y-11545)</name>
    <name type="common">Yeast</name>
    <name type="synonym">Pichia stipitis</name>
    <dbReference type="NCBI Taxonomy" id="322104"/>
    <lineage>
        <taxon>Eukaryota</taxon>
        <taxon>Fungi</taxon>
        <taxon>Dikarya</taxon>
        <taxon>Ascomycota</taxon>
        <taxon>Saccharomycotina</taxon>
        <taxon>Pichiomycetes</taxon>
        <taxon>Debaryomycetaceae</taxon>
        <taxon>Scheffersomyces</taxon>
    </lineage>
</organism>
<dbReference type="AlphaFoldDB" id="A3GGH8"/>
<gene>
    <name evidence="1" type="ORF">PICST_74821</name>
</gene>
<dbReference type="eggNOG" id="ENOG502S7KH">
    <property type="taxonomic scope" value="Eukaryota"/>
</dbReference>
<dbReference type="InterPro" id="IPR032710">
    <property type="entry name" value="NTF2-like_dom_sf"/>
</dbReference>
<evidence type="ECO:0000313" key="2">
    <source>
        <dbReference type="Proteomes" id="UP000002258"/>
    </source>
</evidence>